<dbReference type="InterPro" id="IPR000182">
    <property type="entry name" value="GNAT_dom"/>
</dbReference>
<keyword evidence="6" id="KW-0805">Transcription regulation</keyword>
<feature type="domain" description="N-acetyltransferase" evidence="15">
    <location>
        <begin position="94"/>
        <end position="250"/>
    </location>
</feature>
<evidence type="ECO:0000256" key="12">
    <source>
        <dbReference type="PROSITE-ProRule" id="PRU00035"/>
    </source>
</evidence>
<dbReference type="InterPro" id="IPR016181">
    <property type="entry name" value="Acyl_CoA_acyltransferase"/>
</dbReference>
<dbReference type="PANTHER" id="PTHR45750:SF3">
    <property type="entry name" value="HISTONE ACETYLTRANSFERASE"/>
    <property type="match status" value="1"/>
</dbReference>
<feature type="region of interest" description="Disordered" evidence="13">
    <location>
        <begin position="1"/>
        <end position="34"/>
    </location>
</feature>
<evidence type="ECO:0000259" key="15">
    <source>
        <dbReference type="PROSITE" id="PS51186"/>
    </source>
</evidence>
<reference evidence="16" key="1">
    <citation type="submission" date="2020-11" db="EMBL/GenBank/DDBJ databases">
        <authorList>
            <consortium name="DOE Joint Genome Institute"/>
            <person name="Ahrendt S."/>
            <person name="Riley R."/>
            <person name="Andreopoulos W."/>
            <person name="Labutti K."/>
            <person name="Pangilinan J."/>
            <person name="Ruiz-Duenas F.J."/>
            <person name="Barrasa J.M."/>
            <person name="Sanchez-Garcia M."/>
            <person name="Camarero S."/>
            <person name="Miyauchi S."/>
            <person name="Serrano A."/>
            <person name="Linde D."/>
            <person name="Babiker R."/>
            <person name="Drula E."/>
            <person name="Ayuso-Fernandez I."/>
            <person name="Pacheco R."/>
            <person name="Padilla G."/>
            <person name="Ferreira P."/>
            <person name="Barriuso J."/>
            <person name="Kellner H."/>
            <person name="Castanera R."/>
            <person name="Alfaro M."/>
            <person name="Ramirez L."/>
            <person name="Pisabarro A.G."/>
            <person name="Kuo A."/>
            <person name="Tritt A."/>
            <person name="Lipzen A."/>
            <person name="He G."/>
            <person name="Yan M."/>
            <person name="Ng V."/>
            <person name="Cullen D."/>
            <person name="Martin F."/>
            <person name="Rosso M.-N."/>
            <person name="Henrissat B."/>
            <person name="Hibbett D."/>
            <person name="Martinez A.T."/>
            <person name="Grigoriev I.V."/>
        </authorList>
    </citation>
    <scope>NUCLEOTIDE SEQUENCE</scope>
    <source>
        <strain evidence="16">CBS 247.69</strain>
    </source>
</reference>
<dbReference type="Pfam" id="PF00583">
    <property type="entry name" value="Acetyltransf_1"/>
    <property type="match status" value="1"/>
</dbReference>
<keyword evidence="8" id="KW-0010">Activator</keyword>
<comment type="caution">
    <text evidence="16">The sequence shown here is derived from an EMBL/GenBank/DDBJ whole genome shotgun (WGS) entry which is preliminary data.</text>
</comment>
<evidence type="ECO:0000259" key="14">
    <source>
        <dbReference type="PROSITE" id="PS50014"/>
    </source>
</evidence>
<proteinExistence type="inferred from homology"/>
<dbReference type="SUPFAM" id="SSF55729">
    <property type="entry name" value="Acyl-CoA N-acyltransferases (Nat)"/>
    <property type="match status" value="1"/>
</dbReference>
<keyword evidence="9" id="KW-0804">Transcription</keyword>
<dbReference type="PROSITE" id="PS50014">
    <property type="entry name" value="BROMODOMAIN_2"/>
    <property type="match status" value="1"/>
</dbReference>
<dbReference type="InterPro" id="IPR037800">
    <property type="entry name" value="GCN5"/>
</dbReference>
<comment type="subcellular location">
    <subcellularLocation>
        <location evidence="1">Nucleus</location>
    </subcellularLocation>
</comment>
<evidence type="ECO:0000313" key="17">
    <source>
        <dbReference type="Proteomes" id="UP000807353"/>
    </source>
</evidence>
<evidence type="ECO:0000256" key="11">
    <source>
        <dbReference type="ARBA" id="ARBA00023315"/>
    </source>
</evidence>
<keyword evidence="10" id="KW-0539">Nucleus</keyword>
<dbReference type="InterPro" id="IPR018359">
    <property type="entry name" value="Bromodomain_CS"/>
</dbReference>
<keyword evidence="5" id="KW-0156">Chromatin regulator</keyword>
<evidence type="ECO:0000313" key="16">
    <source>
        <dbReference type="EMBL" id="KAF9469945.1"/>
    </source>
</evidence>
<dbReference type="Gene3D" id="1.20.920.10">
    <property type="entry name" value="Bromodomain-like"/>
    <property type="match status" value="1"/>
</dbReference>
<keyword evidence="7 12" id="KW-0103">Bromodomain</keyword>
<keyword evidence="11" id="KW-0012">Acyltransferase</keyword>
<evidence type="ECO:0000256" key="13">
    <source>
        <dbReference type="SAM" id="MobiDB-lite"/>
    </source>
</evidence>
<dbReference type="EC" id="2.3.1.48" evidence="3"/>
<dbReference type="CDD" id="cd04301">
    <property type="entry name" value="NAT_SF"/>
    <property type="match status" value="1"/>
</dbReference>
<comment type="similarity">
    <text evidence="2">Belongs to the acetyltransferase family. GCN5 subfamily.</text>
</comment>
<evidence type="ECO:0000256" key="8">
    <source>
        <dbReference type="ARBA" id="ARBA00023159"/>
    </source>
</evidence>
<dbReference type="Gene3D" id="3.40.630.30">
    <property type="match status" value="1"/>
</dbReference>
<evidence type="ECO:0000256" key="10">
    <source>
        <dbReference type="ARBA" id="ARBA00023242"/>
    </source>
</evidence>
<gene>
    <name evidence="16" type="ORF">BDZ94DRAFT_1279054</name>
</gene>
<dbReference type="Proteomes" id="UP000807353">
    <property type="component" value="Unassembled WGS sequence"/>
</dbReference>
<sequence length="433" mass="49022">MSKKAHTTPTSLFPPTGEERAQMNGKSNGTNGHHSVVKVEDMMDEGQLTRLAAGVTVDTASRASAGVRGTWNSLPNPPTRTEKAAAIELRKGVIQITPVENDKQPRSLIILTGLKTLFQKQLPNMPREYIARLVYDSNSRGLAIIKRGYKVVGGICFRPFPHRGFAEIVFFATASADQEKGYGGMLMDHFKTHIKKAYPGMMHFLTYADNYAVGYFEKQGFTKDITLDRSVWAAYIKDYEGGTIMQCTMLRKVDYLDKANIISQQQEAVMTKIRQMSKSHIVYPGLPQFQLGAAVDITIDPKDVPGLRESGWSLEMAMNERRIAPRSADNYYLERLLRELRGHPQAWPFQKPVDGDEVVDYYDVIKNPMDLSTMEHKLETNQYKTVDAFIADAQLVFDNCRLYNPEHSIYARNATKLEKFLKDQVLDQRKHEG</sequence>
<dbReference type="OrthoDB" id="1937912at2759"/>
<evidence type="ECO:0000256" key="2">
    <source>
        <dbReference type="ARBA" id="ARBA00008607"/>
    </source>
</evidence>
<dbReference type="PROSITE" id="PS51186">
    <property type="entry name" value="GNAT"/>
    <property type="match status" value="1"/>
</dbReference>
<dbReference type="PRINTS" id="PR00503">
    <property type="entry name" value="BROMODOMAIN"/>
</dbReference>
<dbReference type="Pfam" id="PF00439">
    <property type="entry name" value="Bromodomain"/>
    <property type="match status" value="1"/>
</dbReference>
<organism evidence="16 17">
    <name type="scientific">Collybia nuda</name>
    <dbReference type="NCBI Taxonomy" id="64659"/>
    <lineage>
        <taxon>Eukaryota</taxon>
        <taxon>Fungi</taxon>
        <taxon>Dikarya</taxon>
        <taxon>Basidiomycota</taxon>
        <taxon>Agaricomycotina</taxon>
        <taxon>Agaricomycetes</taxon>
        <taxon>Agaricomycetidae</taxon>
        <taxon>Agaricales</taxon>
        <taxon>Tricholomatineae</taxon>
        <taxon>Clitocybaceae</taxon>
        <taxon>Collybia</taxon>
    </lineage>
</organism>
<dbReference type="InterPro" id="IPR036427">
    <property type="entry name" value="Bromodomain-like_sf"/>
</dbReference>
<dbReference type="AlphaFoldDB" id="A0A9P6CQ75"/>
<evidence type="ECO:0000256" key="6">
    <source>
        <dbReference type="ARBA" id="ARBA00023015"/>
    </source>
</evidence>
<dbReference type="InterPro" id="IPR001487">
    <property type="entry name" value="Bromodomain"/>
</dbReference>
<evidence type="ECO:0000256" key="4">
    <source>
        <dbReference type="ARBA" id="ARBA00022679"/>
    </source>
</evidence>
<dbReference type="PANTHER" id="PTHR45750">
    <property type="entry name" value="GH11602P"/>
    <property type="match status" value="1"/>
</dbReference>
<keyword evidence="17" id="KW-1185">Reference proteome</keyword>
<accession>A0A9P6CQ75</accession>
<name>A0A9P6CQ75_9AGAR</name>
<dbReference type="GO" id="GO:0005634">
    <property type="term" value="C:nucleus"/>
    <property type="evidence" value="ECO:0007669"/>
    <property type="project" value="UniProtKB-SubCell"/>
</dbReference>
<dbReference type="PROSITE" id="PS00633">
    <property type="entry name" value="BROMODOMAIN_1"/>
    <property type="match status" value="1"/>
</dbReference>
<evidence type="ECO:0000256" key="7">
    <source>
        <dbReference type="ARBA" id="ARBA00023117"/>
    </source>
</evidence>
<feature type="domain" description="Bromo" evidence="14">
    <location>
        <begin position="341"/>
        <end position="411"/>
    </location>
</feature>
<evidence type="ECO:0000256" key="3">
    <source>
        <dbReference type="ARBA" id="ARBA00013184"/>
    </source>
</evidence>
<dbReference type="CDD" id="cd05509">
    <property type="entry name" value="Bromo_gcn5_like"/>
    <property type="match status" value="1"/>
</dbReference>
<dbReference type="EMBL" id="MU150229">
    <property type="protein sequence ID" value="KAF9469945.1"/>
    <property type="molecule type" value="Genomic_DNA"/>
</dbReference>
<dbReference type="GO" id="GO:0000123">
    <property type="term" value="C:histone acetyltransferase complex"/>
    <property type="evidence" value="ECO:0007669"/>
    <property type="project" value="TreeGrafter"/>
</dbReference>
<dbReference type="SUPFAM" id="SSF47370">
    <property type="entry name" value="Bromodomain"/>
    <property type="match status" value="1"/>
</dbReference>
<feature type="compositionally biased region" description="Polar residues" evidence="13">
    <location>
        <begin position="24"/>
        <end position="33"/>
    </location>
</feature>
<dbReference type="GO" id="GO:0045944">
    <property type="term" value="P:positive regulation of transcription by RNA polymerase II"/>
    <property type="evidence" value="ECO:0007669"/>
    <property type="project" value="TreeGrafter"/>
</dbReference>
<protein>
    <recommendedName>
        <fullName evidence="3">histone acetyltransferase</fullName>
        <ecNumber evidence="3">2.3.1.48</ecNumber>
    </recommendedName>
</protein>
<dbReference type="GO" id="GO:0010484">
    <property type="term" value="F:histone H3 acetyltransferase activity"/>
    <property type="evidence" value="ECO:0007669"/>
    <property type="project" value="TreeGrafter"/>
</dbReference>
<evidence type="ECO:0000256" key="9">
    <source>
        <dbReference type="ARBA" id="ARBA00023163"/>
    </source>
</evidence>
<keyword evidence="4" id="KW-0808">Transferase</keyword>
<dbReference type="SMART" id="SM00297">
    <property type="entry name" value="BROMO"/>
    <property type="match status" value="1"/>
</dbReference>
<evidence type="ECO:0000256" key="1">
    <source>
        <dbReference type="ARBA" id="ARBA00004123"/>
    </source>
</evidence>
<evidence type="ECO:0000256" key="5">
    <source>
        <dbReference type="ARBA" id="ARBA00022853"/>
    </source>
</evidence>